<evidence type="ECO:0000256" key="4">
    <source>
        <dbReference type="ARBA" id="ARBA00022801"/>
    </source>
</evidence>
<evidence type="ECO:0000256" key="6">
    <source>
        <dbReference type="NCBIfam" id="TIGR00188"/>
    </source>
</evidence>
<dbReference type="GO" id="GO:0000049">
    <property type="term" value="F:tRNA binding"/>
    <property type="evidence" value="ECO:0007669"/>
    <property type="project" value="InterPro"/>
</dbReference>
<dbReference type="Pfam" id="PF00825">
    <property type="entry name" value="Ribonuclease_P"/>
    <property type="match status" value="1"/>
</dbReference>
<comment type="caution">
    <text evidence="7">The sequence shown here is derived from an EMBL/GenBank/DDBJ whole genome shotgun (WGS) entry which is preliminary data.</text>
</comment>
<dbReference type="GO" id="GO:0030677">
    <property type="term" value="C:ribonuclease P complex"/>
    <property type="evidence" value="ECO:0007669"/>
    <property type="project" value="TreeGrafter"/>
</dbReference>
<dbReference type="PANTHER" id="PTHR33992">
    <property type="entry name" value="RIBONUCLEASE P PROTEIN COMPONENT"/>
    <property type="match status" value="1"/>
</dbReference>
<dbReference type="Gene3D" id="3.30.230.10">
    <property type="match status" value="1"/>
</dbReference>
<reference evidence="7 8" key="1">
    <citation type="submission" date="2016-10" db="EMBL/GenBank/DDBJ databases">
        <authorList>
            <person name="Varghese N."/>
            <person name="Submissions S."/>
        </authorList>
    </citation>
    <scope>NUCLEOTIDE SEQUENCE [LARGE SCALE GENOMIC DNA]</scope>
    <source>
        <strain evidence="7 8">DSM 1741</strain>
    </source>
</reference>
<name>A0A8G2C127_DESNO</name>
<organism evidence="7 8">
    <name type="scientific">Desulfomicrobium norvegicum (strain DSM 1741 / NCIMB 8310)</name>
    <name type="common">Desulfovibrio baculatus (strain Norway 4)</name>
    <name type="synonym">Desulfovibrio desulfuricans (strain Norway 4)</name>
    <dbReference type="NCBI Taxonomy" id="52561"/>
    <lineage>
        <taxon>Bacteria</taxon>
        <taxon>Pseudomonadati</taxon>
        <taxon>Thermodesulfobacteriota</taxon>
        <taxon>Desulfovibrionia</taxon>
        <taxon>Desulfovibrionales</taxon>
        <taxon>Desulfomicrobiaceae</taxon>
        <taxon>Desulfomicrobium</taxon>
    </lineage>
</organism>
<dbReference type="InterPro" id="IPR000100">
    <property type="entry name" value="RNase_P"/>
</dbReference>
<dbReference type="AlphaFoldDB" id="A0A8G2C127"/>
<dbReference type="EC" id="3.1.26.5" evidence="6"/>
<keyword evidence="3" id="KW-0255">Endonuclease</keyword>
<dbReference type="InterPro" id="IPR020568">
    <property type="entry name" value="Ribosomal_Su5_D2-typ_SF"/>
</dbReference>
<keyword evidence="5" id="KW-0694">RNA-binding</keyword>
<evidence type="ECO:0000256" key="5">
    <source>
        <dbReference type="ARBA" id="ARBA00022884"/>
    </source>
</evidence>
<dbReference type="SUPFAM" id="SSF54211">
    <property type="entry name" value="Ribosomal protein S5 domain 2-like"/>
    <property type="match status" value="1"/>
</dbReference>
<evidence type="ECO:0000256" key="2">
    <source>
        <dbReference type="ARBA" id="ARBA00022722"/>
    </source>
</evidence>
<keyword evidence="4" id="KW-0378">Hydrolase</keyword>
<dbReference type="EMBL" id="FOTO01000002">
    <property type="protein sequence ID" value="SFL44497.1"/>
    <property type="molecule type" value="Genomic_DNA"/>
</dbReference>
<dbReference type="NCBIfam" id="TIGR00188">
    <property type="entry name" value="rnpA"/>
    <property type="match status" value="1"/>
</dbReference>
<proteinExistence type="predicted"/>
<evidence type="ECO:0000256" key="1">
    <source>
        <dbReference type="ARBA" id="ARBA00022694"/>
    </source>
</evidence>
<evidence type="ECO:0000313" key="7">
    <source>
        <dbReference type="EMBL" id="SFL44497.1"/>
    </source>
</evidence>
<keyword evidence="1" id="KW-0819">tRNA processing</keyword>
<dbReference type="GO" id="GO:0042781">
    <property type="term" value="F:3'-tRNA processing endoribonuclease activity"/>
    <property type="evidence" value="ECO:0007669"/>
    <property type="project" value="TreeGrafter"/>
</dbReference>
<accession>A0A8G2C127</accession>
<dbReference type="GO" id="GO:0004526">
    <property type="term" value="F:ribonuclease P activity"/>
    <property type="evidence" value="ECO:0007669"/>
    <property type="project" value="UniProtKB-UniRule"/>
</dbReference>
<dbReference type="PANTHER" id="PTHR33992:SF1">
    <property type="entry name" value="RIBONUCLEASE P PROTEIN COMPONENT"/>
    <property type="match status" value="1"/>
</dbReference>
<keyword evidence="2" id="KW-0540">Nuclease</keyword>
<keyword evidence="8" id="KW-1185">Reference proteome</keyword>
<gene>
    <name evidence="7" type="ORF">SAMN05421830_102189</name>
</gene>
<evidence type="ECO:0000256" key="3">
    <source>
        <dbReference type="ARBA" id="ARBA00022759"/>
    </source>
</evidence>
<evidence type="ECO:0000313" key="8">
    <source>
        <dbReference type="Proteomes" id="UP000199581"/>
    </source>
</evidence>
<protein>
    <recommendedName>
        <fullName evidence="6">Ribonuclease P protein component</fullName>
        <ecNumber evidence="6">3.1.26.5</ecNumber>
    </recommendedName>
</protein>
<sequence length="87" mass="9956">MLEREDAGESWRLGLTVSRKIGKSVRRNRVKRLVREYFRLHRHDFHLRADIVVVPKRGVCVDSMDLAQVSSELGPLMTKIVSRVGAA</sequence>
<dbReference type="InterPro" id="IPR014721">
    <property type="entry name" value="Ribsml_uS5_D2-typ_fold_subgr"/>
</dbReference>
<dbReference type="Proteomes" id="UP000199581">
    <property type="component" value="Unassembled WGS sequence"/>
</dbReference>